<organism evidence="10 11">
    <name type="scientific">Catenaria anguillulae PL171</name>
    <dbReference type="NCBI Taxonomy" id="765915"/>
    <lineage>
        <taxon>Eukaryota</taxon>
        <taxon>Fungi</taxon>
        <taxon>Fungi incertae sedis</taxon>
        <taxon>Blastocladiomycota</taxon>
        <taxon>Blastocladiomycetes</taxon>
        <taxon>Blastocladiales</taxon>
        <taxon>Catenariaceae</taxon>
        <taxon>Catenaria</taxon>
    </lineage>
</organism>
<dbReference type="EMBL" id="MCFL01000033">
    <property type="protein sequence ID" value="ORZ33712.1"/>
    <property type="molecule type" value="Genomic_DNA"/>
</dbReference>
<dbReference type="Proteomes" id="UP000193411">
    <property type="component" value="Unassembled WGS sequence"/>
</dbReference>
<reference evidence="10 11" key="1">
    <citation type="submission" date="2016-07" db="EMBL/GenBank/DDBJ databases">
        <title>Pervasive Adenine N6-methylation of Active Genes in Fungi.</title>
        <authorList>
            <consortium name="DOE Joint Genome Institute"/>
            <person name="Mondo S.J."/>
            <person name="Dannebaum R.O."/>
            <person name="Kuo R.C."/>
            <person name="Labutti K."/>
            <person name="Haridas S."/>
            <person name="Kuo A."/>
            <person name="Salamov A."/>
            <person name="Ahrendt S.R."/>
            <person name="Lipzen A."/>
            <person name="Sullivan W."/>
            <person name="Andreopoulos W.B."/>
            <person name="Clum A."/>
            <person name="Lindquist E."/>
            <person name="Daum C."/>
            <person name="Ramamoorthy G.K."/>
            <person name="Gryganskyi A."/>
            <person name="Culley D."/>
            <person name="Magnuson J.K."/>
            <person name="James T.Y."/>
            <person name="O'Malley M.A."/>
            <person name="Stajich J.E."/>
            <person name="Spatafora J.W."/>
            <person name="Visel A."/>
            <person name="Grigoriev I.V."/>
        </authorList>
    </citation>
    <scope>NUCLEOTIDE SEQUENCE [LARGE SCALE GENOMIC DNA]</scope>
    <source>
        <strain evidence="10 11">PL171</strain>
    </source>
</reference>
<evidence type="ECO:0000313" key="11">
    <source>
        <dbReference type="Proteomes" id="UP000193411"/>
    </source>
</evidence>
<evidence type="ECO:0000256" key="4">
    <source>
        <dbReference type="ARBA" id="ARBA00022824"/>
    </source>
</evidence>
<feature type="transmembrane region" description="Helical" evidence="8">
    <location>
        <begin position="76"/>
        <end position="102"/>
    </location>
</feature>
<keyword evidence="4" id="KW-0256">Endoplasmic reticulum</keyword>
<sequence length="148" mass="17041">MSTMHHHHRRRPLTSRPWDFVFFVYFALHIPISLLMDFQALFDYSRASQPLVDLAAWYTATFGDVLMRDARVDPQWTWFSTFVWCELLVQLPVFVLFSYFLVIYGAHVSTTLVPILATTCSPEAMPGASTAQRAAMILVYSPFIIVQC</sequence>
<dbReference type="PIRSF" id="PIRSF031032">
    <property type="entry name" value="TMP_97_prd"/>
    <property type="match status" value="1"/>
</dbReference>
<evidence type="ECO:0000256" key="3">
    <source>
        <dbReference type="ARBA" id="ARBA00022692"/>
    </source>
</evidence>
<dbReference type="PANTHER" id="PTHR31204:SF1">
    <property type="entry name" value="SIGMA INTRACELLULAR RECEPTOR 2"/>
    <property type="match status" value="1"/>
</dbReference>
<protein>
    <submittedName>
        <fullName evidence="10">Transmembrane protein 6/97</fullName>
    </submittedName>
</protein>
<dbReference type="InterPro" id="IPR016964">
    <property type="entry name" value="Sigma2_recept"/>
</dbReference>
<keyword evidence="6 7" id="KW-0472">Membrane</keyword>
<dbReference type="GO" id="GO:0005789">
    <property type="term" value="C:endoplasmic reticulum membrane"/>
    <property type="evidence" value="ECO:0007669"/>
    <property type="project" value="UniProtKB-SubCell"/>
</dbReference>
<dbReference type="InterPro" id="IPR051987">
    <property type="entry name" value="Sigma-2_receptor-like"/>
</dbReference>
<evidence type="ECO:0000256" key="2">
    <source>
        <dbReference type="ARBA" id="ARBA00009096"/>
    </source>
</evidence>
<evidence type="ECO:0000313" key="10">
    <source>
        <dbReference type="EMBL" id="ORZ33712.1"/>
    </source>
</evidence>
<dbReference type="AlphaFoldDB" id="A0A1Y2HKS7"/>
<evidence type="ECO:0000256" key="6">
    <source>
        <dbReference type="ARBA" id="ARBA00023136"/>
    </source>
</evidence>
<comment type="similarity">
    <text evidence="2">Belongs to the TMEM97/sigma-2 receptor family.</text>
</comment>
<evidence type="ECO:0000259" key="9">
    <source>
        <dbReference type="PROSITE" id="PS51751"/>
    </source>
</evidence>
<proteinExistence type="inferred from homology"/>
<comment type="subcellular location">
    <subcellularLocation>
        <location evidence="1">Endoplasmic reticulum membrane</location>
        <topology evidence="1">Multi-pass membrane protein</topology>
    </subcellularLocation>
</comment>
<accession>A0A1Y2HKS7</accession>
<keyword evidence="11" id="KW-1185">Reference proteome</keyword>
<gene>
    <name evidence="10" type="ORF">BCR44DRAFT_1500923</name>
</gene>
<dbReference type="STRING" id="765915.A0A1Y2HKS7"/>
<keyword evidence="5 7" id="KW-1133">Transmembrane helix</keyword>
<evidence type="ECO:0000256" key="1">
    <source>
        <dbReference type="ARBA" id="ARBA00004477"/>
    </source>
</evidence>
<feature type="domain" description="EXPERA" evidence="9">
    <location>
        <begin position="18"/>
        <end position="148"/>
    </location>
</feature>
<dbReference type="OrthoDB" id="433124at2759"/>
<evidence type="ECO:0000256" key="7">
    <source>
        <dbReference type="PROSITE-ProRule" id="PRU01087"/>
    </source>
</evidence>
<evidence type="ECO:0000256" key="8">
    <source>
        <dbReference type="SAM" id="Phobius"/>
    </source>
</evidence>
<dbReference type="PROSITE" id="PS51751">
    <property type="entry name" value="EXPERA"/>
    <property type="match status" value="1"/>
</dbReference>
<keyword evidence="3 7" id="KW-0812">Transmembrane</keyword>
<evidence type="ECO:0000256" key="5">
    <source>
        <dbReference type="ARBA" id="ARBA00022989"/>
    </source>
</evidence>
<dbReference type="PANTHER" id="PTHR31204">
    <property type="entry name" value="SIGMA INTRACELLULAR RECEPTOR 2"/>
    <property type="match status" value="1"/>
</dbReference>
<name>A0A1Y2HKS7_9FUNG</name>
<feature type="transmembrane region" description="Helical" evidence="8">
    <location>
        <begin position="20"/>
        <end position="42"/>
    </location>
</feature>
<dbReference type="Pfam" id="PF05241">
    <property type="entry name" value="EBP"/>
    <property type="match status" value="1"/>
</dbReference>
<comment type="caution">
    <text evidence="10">The sequence shown here is derived from an EMBL/GenBank/DDBJ whole genome shotgun (WGS) entry which is preliminary data.</text>
</comment>
<dbReference type="InterPro" id="IPR033118">
    <property type="entry name" value="EXPERA"/>
</dbReference>